<organism evidence="1 2">
    <name type="scientific">Dreissena polymorpha</name>
    <name type="common">Zebra mussel</name>
    <name type="synonym">Mytilus polymorpha</name>
    <dbReference type="NCBI Taxonomy" id="45954"/>
    <lineage>
        <taxon>Eukaryota</taxon>
        <taxon>Metazoa</taxon>
        <taxon>Spiralia</taxon>
        <taxon>Lophotrochozoa</taxon>
        <taxon>Mollusca</taxon>
        <taxon>Bivalvia</taxon>
        <taxon>Autobranchia</taxon>
        <taxon>Heteroconchia</taxon>
        <taxon>Euheterodonta</taxon>
        <taxon>Imparidentia</taxon>
        <taxon>Neoheterodontei</taxon>
        <taxon>Myida</taxon>
        <taxon>Dreissenoidea</taxon>
        <taxon>Dreissenidae</taxon>
        <taxon>Dreissena</taxon>
    </lineage>
</organism>
<evidence type="ECO:0000313" key="1">
    <source>
        <dbReference type="EMBL" id="KAH3880554.1"/>
    </source>
</evidence>
<sequence length="319" mass="35149">MSIVDHFSGVRTVFTLYLKLLHLTENIKTDELYHKSANVDATKSAQSFSTLMDGEQKATTFITTRAFEKLNGDVNINLDLGTFVEGFGLPDGATQNNDLVAHSNNHMHYLEKHVHVNEILNTKTETLSSANDVPIHQNVANNIQNNSLISTESIQNNITVLQTVTENVTGSNQTINIFGGSQQVLPDKLKQEYFQSENATFESTQRATSSDILDPNEHNLNPVLEQQHNEKYQNAAVLPDGFLSNDEMQSLYGSNMYENYDISSQGDGFGGFYNAPIASEPEEGTHHGGIKSDDAFVYANNKGGFSAIGSFNSVKVPLH</sequence>
<comment type="caution">
    <text evidence="1">The sequence shown here is derived from an EMBL/GenBank/DDBJ whole genome shotgun (WGS) entry which is preliminary data.</text>
</comment>
<reference evidence="1" key="2">
    <citation type="submission" date="2020-11" db="EMBL/GenBank/DDBJ databases">
        <authorList>
            <person name="McCartney M.A."/>
            <person name="Auch B."/>
            <person name="Kono T."/>
            <person name="Mallez S."/>
            <person name="Becker A."/>
            <person name="Gohl D.M."/>
            <person name="Silverstein K.A.T."/>
            <person name="Koren S."/>
            <person name="Bechman K.B."/>
            <person name="Herman A."/>
            <person name="Abrahante J.E."/>
            <person name="Garbe J."/>
        </authorList>
    </citation>
    <scope>NUCLEOTIDE SEQUENCE</scope>
    <source>
        <strain evidence="1">Duluth1</strain>
        <tissue evidence="1">Whole animal</tissue>
    </source>
</reference>
<reference evidence="1" key="1">
    <citation type="journal article" date="2019" name="bioRxiv">
        <title>The Genome of the Zebra Mussel, Dreissena polymorpha: A Resource for Invasive Species Research.</title>
        <authorList>
            <person name="McCartney M.A."/>
            <person name="Auch B."/>
            <person name="Kono T."/>
            <person name="Mallez S."/>
            <person name="Zhang Y."/>
            <person name="Obille A."/>
            <person name="Becker A."/>
            <person name="Abrahante J.E."/>
            <person name="Garbe J."/>
            <person name="Badalamenti J.P."/>
            <person name="Herman A."/>
            <person name="Mangelson H."/>
            <person name="Liachko I."/>
            <person name="Sullivan S."/>
            <person name="Sone E.D."/>
            <person name="Koren S."/>
            <person name="Silverstein K.A.T."/>
            <person name="Beckman K.B."/>
            <person name="Gohl D.M."/>
        </authorList>
    </citation>
    <scope>NUCLEOTIDE SEQUENCE</scope>
    <source>
        <strain evidence="1">Duluth1</strain>
        <tissue evidence="1">Whole animal</tissue>
    </source>
</reference>
<gene>
    <name evidence="1" type="ORF">DPMN_004471</name>
</gene>
<name>A0A9D4MRM4_DREPO</name>
<dbReference type="Proteomes" id="UP000828390">
    <property type="component" value="Unassembled WGS sequence"/>
</dbReference>
<dbReference type="AlphaFoldDB" id="A0A9D4MRM4"/>
<evidence type="ECO:0000313" key="2">
    <source>
        <dbReference type="Proteomes" id="UP000828390"/>
    </source>
</evidence>
<proteinExistence type="predicted"/>
<accession>A0A9D4MRM4</accession>
<protein>
    <submittedName>
        <fullName evidence="1">Uncharacterized protein</fullName>
    </submittedName>
</protein>
<keyword evidence="2" id="KW-1185">Reference proteome</keyword>
<dbReference type="EMBL" id="JAIWYP010000001">
    <property type="protein sequence ID" value="KAH3880554.1"/>
    <property type="molecule type" value="Genomic_DNA"/>
</dbReference>